<dbReference type="InterPro" id="IPR008984">
    <property type="entry name" value="SMAD_FHA_dom_sf"/>
</dbReference>
<feature type="domain" description="FHA" evidence="1">
    <location>
        <begin position="237"/>
        <end position="288"/>
    </location>
</feature>
<gene>
    <name evidence="2" type="ORF">SteCoe_18263</name>
</gene>
<dbReference type="SUPFAM" id="SSF49879">
    <property type="entry name" value="SMAD/FHA domain"/>
    <property type="match status" value="2"/>
</dbReference>
<evidence type="ECO:0000259" key="1">
    <source>
        <dbReference type="PROSITE" id="PS50006"/>
    </source>
</evidence>
<accession>A0A1R2BX33</accession>
<sequence length="315" mass="36153">MCLKIWETQECCNVHGTVEELQTDGYVTEENDKVPEITIEEARMEILLILQKIREGENCFRFKENFLNPERLEKLKTITKSLRIKVQNSNVIPKGTIIDITPLGLTLTKRKTQDGVVYFANKRKTFPKRDVTADFVIPTITIPETREPHFLIYYSLDTDKFVLRDLGVGNGTFIKVEETYMISDNTLINVGESYILMTIFKKNTNDSLPTLCMKVYSGTRIGEVMYFYAQECYVKEVYIGRGKDCQVQIDDTMISNHQATVFFSSQKGWMLVDGDLSTQRPSTNGTWICACQDYEFTGTIDFKACSTLFRATIIN</sequence>
<comment type="caution">
    <text evidence="2">The sequence shown here is derived from an EMBL/GenBank/DDBJ whole genome shotgun (WGS) entry which is preliminary data.</text>
</comment>
<organism evidence="2 3">
    <name type="scientific">Stentor coeruleus</name>
    <dbReference type="NCBI Taxonomy" id="5963"/>
    <lineage>
        <taxon>Eukaryota</taxon>
        <taxon>Sar</taxon>
        <taxon>Alveolata</taxon>
        <taxon>Ciliophora</taxon>
        <taxon>Postciliodesmatophora</taxon>
        <taxon>Heterotrichea</taxon>
        <taxon>Heterotrichida</taxon>
        <taxon>Stentoridae</taxon>
        <taxon>Stentor</taxon>
    </lineage>
</organism>
<name>A0A1R2BX33_9CILI</name>
<reference evidence="2 3" key="1">
    <citation type="submission" date="2016-11" db="EMBL/GenBank/DDBJ databases">
        <title>The macronuclear genome of Stentor coeruleus: a giant cell with tiny introns.</title>
        <authorList>
            <person name="Slabodnick M."/>
            <person name="Ruby J.G."/>
            <person name="Reiff S.B."/>
            <person name="Swart E.C."/>
            <person name="Gosai S."/>
            <person name="Prabakaran S."/>
            <person name="Witkowska E."/>
            <person name="Larue G.E."/>
            <person name="Fisher S."/>
            <person name="Freeman R.M."/>
            <person name="Gunawardena J."/>
            <person name="Chu W."/>
            <person name="Stover N.A."/>
            <person name="Gregory B.D."/>
            <person name="Nowacki M."/>
            <person name="Derisi J."/>
            <person name="Roy S.W."/>
            <person name="Marshall W.F."/>
            <person name="Sood P."/>
        </authorList>
    </citation>
    <scope>NUCLEOTIDE SEQUENCE [LARGE SCALE GENOMIC DNA]</scope>
    <source>
        <strain evidence="2">WM001</strain>
    </source>
</reference>
<protein>
    <recommendedName>
        <fullName evidence="1">FHA domain-containing protein</fullName>
    </recommendedName>
</protein>
<evidence type="ECO:0000313" key="2">
    <source>
        <dbReference type="EMBL" id="OMJ81271.1"/>
    </source>
</evidence>
<dbReference type="InterPro" id="IPR000253">
    <property type="entry name" value="FHA_dom"/>
</dbReference>
<proteinExistence type="predicted"/>
<dbReference type="Pfam" id="PF00498">
    <property type="entry name" value="FHA"/>
    <property type="match status" value="1"/>
</dbReference>
<dbReference type="EMBL" id="MPUH01000386">
    <property type="protein sequence ID" value="OMJ81271.1"/>
    <property type="molecule type" value="Genomic_DNA"/>
</dbReference>
<dbReference type="CDD" id="cd00060">
    <property type="entry name" value="FHA"/>
    <property type="match status" value="2"/>
</dbReference>
<dbReference type="OrthoDB" id="312994at2759"/>
<dbReference type="Gene3D" id="2.60.200.20">
    <property type="match status" value="1"/>
</dbReference>
<keyword evidence="3" id="KW-1185">Reference proteome</keyword>
<dbReference type="PROSITE" id="PS50006">
    <property type="entry name" value="FHA_DOMAIN"/>
    <property type="match status" value="1"/>
</dbReference>
<evidence type="ECO:0000313" key="3">
    <source>
        <dbReference type="Proteomes" id="UP000187209"/>
    </source>
</evidence>
<dbReference type="AlphaFoldDB" id="A0A1R2BX33"/>
<dbReference type="Proteomes" id="UP000187209">
    <property type="component" value="Unassembled WGS sequence"/>
</dbReference>